<protein>
    <recommendedName>
        <fullName evidence="7">poly(A)-specific ribonuclease</fullName>
        <ecNumber evidence="7">3.1.13.4</ecNumber>
    </recommendedName>
</protein>
<evidence type="ECO:0000256" key="14">
    <source>
        <dbReference type="ARBA" id="ARBA00023015"/>
    </source>
</evidence>
<evidence type="ECO:0000256" key="11">
    <source>
        <dbReference type="ARBA" id="ARBA00022801"/>
    </source>
</evidence>
<evidence type="ECO:0000256" key="5">
    <source>
        <dbReference type="ARBA" id="ARBA00008372"/>
    </source>
</evidence>
<reference evidence="18 19" key="1">
    <citation type="submission" date="2021-05" db="EMBL/GenBank/DDBJ databases">
        <title>Genome Assembly of Synthetic Allotetraploid Brassica napus Reveals Homoeologous Exchanges between Subgenomes.</title>
        <authorList>
            <person name="Davis J.T."/>
        </authorList>
    </citation>
    <scope>NUCLEOTIDE SEQUENCE [LARGE SCALE GENOMIC DNA]</scope>
    <source>
        <strain evidence="19">cv. Da-Ae</strain>
        <tissue evidence="18">Seedling</tissue>
    </source>
</reference>
<comment type="caution">
    <text evidence="18">The sequence shown here is derived from an EMBL/GenBank/DDBJ whole genome shotgun (WGS) entry which is preliminary data.</text>
</comment>
<evidence type="ECO:0000256" key="3">
    <source>
        <dbReference type="ARBA" id="ARBA00004123"/>
    </source>
</evidence>
<comment type="catalytic activity">
    <reaction evidence="1">
        <text>Exonucleolytic cleavage of poly(A) to 5'-AMP.</text>
        <dbReference type="EC" id="3.1.13.4"/>
    </reaction>
</comment>
<keyword evidence="11" id="KW-0378">Hydrolase</keyword>
<name>A0ABQ7Z860_BRANA</name>
<evidence type="ECO:0000256" key="10">
    <source>
        <dbReference type="ARBA" id="ARBA00022723"/>
    </source>
</evidence>
<keyword evidence="9" id="KW-0540">Nuclease</keyword>
<dbReference type="InterPro" id="IPR012337">
    <property type="entry name" value="RNaseH-like_sf"/>
</dbReference>
<evidence type="ECO:0000313" key="18">
    <source>
        <dbReference type="EMBL" id="KAH0876291.1"/>
    </source>
</evidence>
<evidence type="ECO:0000256" key="17">
    <source>
        <dbReference type="ARBA" id="ARBA00025148"/>
    </source>
</evidence>
<dbReference type="InterPro" id="IPR039637">
    <property type="entry name" value="CNOT7/CNOT8/Pop2"/>
</dbReference>
<comment type="subcellular location">
    <subcellularLocation>
        <location evidence="4">Cytoplasm</location>
    </subcellularLocation>
    <subcellularLocation>
        <location evidence="3">Nucleus</location>
    </subcellularLocation>
</comment>
<dbReference type="EC" id="3.1.13.4" evidence="7"/>
<evidence type="ECO:0000256" key="16">
    <source>
        <dbReference type="ARBA" id="ARBA00023242"/>
    </source>
</evidence>
<keyword evidence="12" id="KW-0269">Exonuclease</keyword>
<evidence type="ECO:0000256" key="9">
    <source>
        <dbReference type="ARBA" id="ARBA00022722"/>
    </source>
</evidence>
<dbReference type="SUPFAM" id="SSF53098">
    <property type="entry name" value="Ribonuclease H-like"/>
    <property type="match status" value="1"/>
</dbReference>
<keyword evidence="19" id="KW-1185">Reference proteome</keyword>
<feature type="non-terminal residue" evidence="18">
    <location>
        <position position="1"/>
    </location>
</feature>
<evidence type="ECO:0000256" key="6">
    <source>
        <dbReference type="ARBA" id="ARBA00011757"/>
    </source>
</evidence>
<proteinExistence type="inferred from homology"/>
<evidence type="ECO:0000256" key="7">
    <source>
        <dbReference type="ARBA" id="ARBA00012161"/>
    </source>
</evidence>
<dbReference type="InterPro" id="IPR036397">
    <property type="entry name" value="RNaseH_sf"/>
</dbReference>
<keyword evidence="14" id="KW-0805">Transcription regulation</keyword>
<organism evidence="18 19">
    <name type="scientific">Brassica napus</name>
    <name type="common">Rape</name>
    <dbReference type="NCBI Taxonomy" id="3708"/>
    <lineage>
        <taxon>Eukaryota</taxon>
        <taxon>Viridiplantae</taxon>
        <taxon>Streptophyta</taxon>
        <taxon>Embryophyta</taxon>
        <taxon>Tracheophyta</taxon>
        <taxon>Spermatophyta</taxon>
        <taxon>Magnoliopsida</taxon>
        <taxon>eudicotyledons</taxon>
        <taxon>Gunneridae</taxon>
        <taxon>Pentapetalae</taxon>
        <taxon>rosids</taxon>
        <taxon>malvids</taxon>
        <taxon>Brassicales</taxon>
        <taxon>Brassicaceae</taxon>
        <taxon>Brassiceae</taxon>
        <taxon>Brassica</taxon>
    </lineage>
</organism>
<keyword evidence="15" id="KW-0804">Transcription</keyword>
<evidence type="ECO:0000256" key="8">
    <source>
        <dbReference type="ARBA" id="ARBA00022490"/>
    </source>
</evidence>
<keyword evidence="10" id="KW-0479">Metal-binding</keyword>
<comment type="function">
    <text evidence="17">Ubiquitous transcription factor required for a diverse set of processes. It is a component of the CCR4 complex involved in the control of gene expression.</text>
</comment>
<evidence type="ECO:0000256" key="1">
    <source>
        <dbReference type="ARBA" id="ARBA00001663"/>
    </source>
</evidence>
<accession>A0ABQ7Z860</accession>
<evidence type="ECO:0000256" key="15">
    <source>
        <dbReference type="ARBA" id="ARBA00023163"/>
    </source>
</evidence>
<evidence type="ECO:0000256" key="12">
    <source>
        <dbReference type="ARBA" id="ARBA00022839"/>
    </source>
</evidence>
<comment type="similarity">
    <text evidence="5">Belongs to the CAF1 family.</text>
</comment>
<comment type="subunit">
    <text evidence="6">Component of the CCR4-NOT complex, at least composed of CRR4 and CAF1 proteins.</text>
</comment>
<gene>
    <name evidence="18" type="ORF">HID58_073653</name>
</gene>
<comment type="cofactor">
    <cofactor evidence="2">
        <name>a divalent metal cation</name>
        <dbReference type="ChEBI" id="CHEBI:60240"/>
    </cofactor>
</comment>
<evidence type="ECO:0000313" key="19">
    <source>
        <dbReference type="Proteomes" id="UP000824890"/>
    </source>
</evidence>
<sequence>ILPPTMSLFLKDDSIQIREVWSDNLQEEMDLIREVVDDFPYVAMDTEFPGIVVRPVGTFKSNADYHYETLKLNVNILNIIQLGLTFSNEQGNLPTCGTDSKYCIWQFNFREFDLDSDIFAVDSIDLLKQSGIDFAKNTRQGIESSRFAELLMSSGIVLNGNVHWVTFHSGYDFGYLLKLLTCKNLPDSQTSFFELINVYFPTVYDIKHLMKFCNSLHGGLNKLAELLEVERVGICHQAGSDSLLTSCTFRKLKENFFVGPLQKYAGVLYGLGVENGKNVPLRPLTNYTTVPLGYKKSPRLVVSYESYKFVFEAMRLVLCYPRGHGSELTLRKSRAHGVLMKLLKLIEKRVALSCVLVEDYNQRDYLYVLIITSICLLFQMRIKPLVNKAGVSLADGLLSSSYDTN</sequence>
<keyword evidence="8" id="KW-0963">Cytoplasm</keyword>
<evidence type="ECO:0000256" key="2">
    <source>
        <dbReference type="ARBA" id="ARBA00001968"/>
    </source>
</evidence>
<keyword evidence="13" id="KW-0694">RNA-binding</keyword>
<dbReference type="EMBL" id="JAGKQM010000016">
    <property type="protein sequence ID" value="KAH0876291.1"/>
    <property type="molecule type" value="Genomic_DNA"/>
</dbReference>
<evidence type="ECO:0000256" key="13">
    <source>
        <dbReference type="ARBA" id="ARBA00022884"/>
    </source>
</evidence>
<dbReference type="Proteomes" id="UP000824890">
    <property type="component" value="Unassembled WGS sequence"/>
</dbReference>
<keyword evidence="16" id="KW-0539">Nucleus</keyword>
<evidence type="ECO:0000256" key="4">
    <source>
        <dbReference type="ARBA" id="ARBA00004496"/>
    </source>
</evidence>
<dbReference type="InterPro" id="IPR006941">
    <property type="entry name" value="RNase_CAF1"/>
</dbReference>
<dbReference type="Pfam" id="PF04857">
    <property type="entry name" value="CAF1"/>
    <property type="match status" value="2"/>
</dbReference>
<dbReference type="PANTHER" id="PTHR10797">
    <property type="entry name" value="CCR4-NOT TRANSCRIPTION COMPLEX SUBUNIT"/>
    <property type="match status" value="1"/>
</dbReference>
<dbReference type="Gene3D" id="3.30.420.10">
    <property type="entry name" value="Ribonuclease H-like superfamily/Ribonuclease H"/>
    <property type="match status" value="1"/>
</dbReference>